<feature type="transmembrane region" description="Helical" evidence="5">
    <location>
        <begin position="328"/>
        <end position="353"/>
    </location>
</feature>
<evidence type="ECO:0000256" key="2">
    <source>
        <dbReference type="ARBA" id="ARBA00022692"/>
    </source>
</evidence>
<evidence type="ECO:0000256" key="5">
    <source>
        <dbReference type="SAM" id="Phobius"/>
    </source>
</evidence>
<dbReference type="Proteomes" id="UP000887563">
    <property type="component" value="Unplaced"/>
</dbReference>
<evidence type="ECO:0000313" key="8">
    <source>
        <dbReference type="WBParaSite" id="Minc3s01347g22996"/>
    </source>
</evidence>
<feature type="transmembrane region" description="Helical" evidence="5">
    <location>
        <begin position="94"/>
        <end position="119"/>
    </location>
</feature>
<name>A0A914M698_MELIC</name>
<feature type="transmembrane region" description="Helical" evidence="5">
    <location>
        <begin position="131"/>
        <end position="150"/>
    </location>
</feature>
<dbReference type="PANTHER" id="PTHR46709:SF2">
    <property type="entry name" value="G-PROTEIN COUPLED RECEPTORS FAMILY 1 PROFILE DOMAIN-CONTAINING PROTEIN"/>
    <property type="match status" value="1"/>
</dbReference>
<evidence type="ECO:0000256" key="4">
    <source>
        <dbReference type="ARBA" id="ARBA00023136"/>
    </source>
</evidence>
<dbReference type="GO" id="GO:0016020">
    <property type="term" value="C:membrane"/>
    <property type="evidence" value="ECO:0007669"/>
    <property type="project" value="UniProtKB-SubCell"/>
</dbReference>
<feature type="transmembrane region" description="Helical" evidence="5">
    <location>
        <begin position="271"/>
        <end position="291"/>
    </location>
</feature>
<comment type="subcellular location">
    <subcellularLocation>
        <location evidence="1">Membrane</location>
    </subcellularLocation>
</comment>
<dbReference type="PROSITE" id="PS50262">
    <property type="entry name" value="G_PROTEIN_RECEP_F1_2"/>
    <property type="match status" value="1"/>
</dbReference>
<dbReference type="InterPro" id="IPR017452">
    <property type="entry name" value="GPCR_Rhodpsn_7TM"/>
</dbReference>
<dbReference type="Gene3D" id="1.20.1070.10">
    <property type="entry name" value="Rhodopsin 7-helix transmembrane proteins"/>
    <property type="match status" value="1"/>
</dbReference>
<keyword evidence="2 5" id="KW-0812">Transmembrane</keyword>
<dbReference type="AlphaFoldDB" id="A0A914M698"/>
<protein>
    <submittedName>
        <fullName evidence="8">G-protein coupled receptors family 1 profile domain-containing protein</fullName>
    </submittedName>
</protein>
<reference evidence="8" key="1">
    <citation type="submission" date="2022-11" db="UniProtKB">
        <authorList>
            <consortium name="WormBaseParasite"/>
        </authorList>
    </citation>
    <scope>IDENTIFICATION</scope>
</reference>
<feature type="transmembrane region" description="Helical" evidence="5">
    <location>
        <begin position="217"/>
        <end position="239"/>
    </location>
</feature>
<keyword evidence="3 5" id="KW-1133">Transmembrane helix</keyword>
<dbReference type="SUPFAM" id="SSF81321">
    <property type="entry name" value="Family A G protein-coupled receptor-like"/>
    <property type="match status" value="1"/>
</dbReference>
<organism evidence="7 8">
    <name type="scientific">Meloidogyne incognita</name>
    <name type="common">Southern root-knot nematode worm</name>
    <name type="synonym">Oxyuris incognita</name>
    <dbReference type="NCBI Taxonomy" id="6306"/>
    <lineage>
        <taxon>Eukaryota</taxon>
        <taxon>Metazoa</taxon>
        <taxon>Ecdysozoa</taxon>
        <taxon>Nematoda</taxon>
        <taxon>Chromadorea</taxon>
        <taxon>Rhabditida</taxon>
        <taxon>Tylenchina</taxon>
        <taxon>Tylenchomorpha</taxon>
        <taxon>Tylenchoidea</taxon>
        <taxon>Meloidogynidae</taxon>
        <taxon>Meloidogyninae</taxon>
        <taxon>Meloidogyne</taxon>
        <taxon>Meloidogyne incognita group</taxon>
    </lineage>
</organism>
<evidence type="ECO:0000256" key="3">
    <source>
        <dbReference type="ARBA" id="ARBA00022989"/>
    </source>
</evidence>
<feature type="transmembrane region" description="Helical" evidence="5">
    <location>
        <begin position="170"/>
        <end position="196"/>
    </location>
</feature>
<sequence length="562" mass="64345">MNEENIFYNPSTISSLHHSTTTSSFKSLIDTASLFLFEDSNNNNVGSNPDAVINTSVNSTSNSIINDTFGTDAEWGGAMSKCLYDEPPLTKLRFVIVTCIGTSIALCSILENSFFFYLFSTRKHHRHSFNCYMMFIALFDILISSSYIFLMSMNVLMDFLQSLTLFRIWHYYMVPMITVSHCAITSGSFLILAATIERFFLTANSRYIRVIQRNRKYVILFAILMGILSKVTICLEFKISYRNECADTMSEIDIGFADFVFDTDYHLYFRFYYRNFVTIFFPFFALLFLNFKIIHVLARYEKENYQFQLLNSSTATAKQIKRKKITRAATITTILVVCTYLVSNIISVALTTWEHIDKDSLMSDYLQFYLISIDLTSFLVLCACAFRPNIYLICQPALRKEVFLTLKRAFRMNDDFGGLDPRTELINVFEPMYNSINTISKTHPSRSKIKKPPSKGQVPCTIRHMDTPKFHPWSPVNATAQTLLDVKGTRSALPPIVLPERTATNVYLSVVSTGCTVHRSACPTSFLLLKIVRRSGPWVKCGRISKIKDLEINKFKSVNREG</sequence>
<feature type="domain" description="G-protein coupled receptors family 1 profile" evidence="6">
    <location>
        <begin position="111"/>
        <end position="391"/>
    </location>
</feature>
<keyword evidence="7" id="KW-1185">Reference proteome</keyword>
<evidence type="ECO:0000313" key="7">
    <source>
        <dbReference type="Proteomes" id="UP000887563"/>
    </source>
</evidence>
<dbReference type="WBParaSite" id="Minc3s01347g22996">
    <property type="protein sequence ID" value="Minc3s01347g22996"/>
    <property type="gene ID" value="Minc3s01347g22996"/>
</dbReference>
<dbReference type="PANTHER" id="PTHR46709">
    <property type="entry name" value="PROTEIN CBG23488-RELATED"/>
    <property type="match status" value="1"/>
</dbReference>
<keyword evidence="4 5" id="KW-0472">Membrane</keyword>
<evidence type="ECO:0000259" key="6">
    <source>
        <dbReference type="PROSITE" id="PS50262"/>
    </source>
</evidence>
<accession>A0A914M698</accession>
<proteinExistence type="predicted"/>
<evidence type="ECO:0000256" key="1">
    <source>
        <dbReference type="ARBA" id="ARBA00004370"/>
    </source>
</evidence>
<feature type="transmembrane region" description="Helical" evidence="5">
    <location>
        <begin position="365"/>
        <end position="386"/>
    </location>
</feature>